<dbReference type="RefSeq" id="WP_160335209.1">
    <property type="nucleotide sequence ID" value="NZ_WSRP01000015.1"/>
</dbReference>
<proteinExistence type="predicted"/>
<dbReference type="Proteomes" id="UP000472580">
    <property type="component" value="Unassembled WGS sequence"/>
</dbReference>
<name>A0A6L6YJ57_9BURK</name>
<dbReference type="EMBL" id="WSRP01000015">
    <property type="protein sequence ID" value="MVX56779.1"/>
    <property type="molecule type" value="Genomic_DNA"/>
</dbReference>
<evidence type="ECO:0000313" key="1">
    <source>
        <dbReference type="EMBL" id="MVX56779.1"/>
    </source>
</evidence>
<evidence type="ECO:0000313" key="2">
    <source>
        <dbReference type="Proteomes" id="UP000472580"/>
    </source>
</evidence>
<keyword evidence="2" id="KW-1185">Reference proteome</keyword>
<comment type="caution">
    <text evidence="1">The sequence shown here is derived from an EMBL/GenBank/DDBJ whole genome shotgun (WGS) entry which is preliminary data.</text>
</comment>
<gene>
    <name evidence="1" type="ORF">E5987_06095</name>
</gene>
<reference evidence="1 2" key="1">
    <citation type="submission" date="2019-12" db="EMBL/GenBank/DDBJ databases">
        <title>Microbes associate with the intestines of laboratory mice.</title>
        <authorList>
            <person name="Navarre W."/>
            <person name="Wong E."/>
        </authorList>
    </citation>
    <scope>NUCLEOTIDE SEQUENCE [LARGE SCALE GENOMIC DNA]</scope>
    <source>
        <strain evidence="1 2">NM82_D38</strain>
    </source>
</reference>
<sequence length="158" mass="19336">MEEKKYNREDMLYRLSNWRRVYGDRRRQGVSITEICCRYARANIKRRRETPEEREAREREELQYRDPVLPPPDFRDANVLQSVWMWLPEKINEVPVKSIVKLLAFGTWKEYRNHLRSLGAKRMDRFIDFSLRVFFERICRYEQKINSPVANDDSFKVE</sequence>
<protein>
    <submittedName>
        <fullName evidence="1">Uncharacterized protein</fullName>
    </submittedName>
</protein>
<organism evidence="1 2">
    <name type="scientific">Parasutterella muris</name>
    <dbReference type="NCBI Taxonomy" id="2565572"/>
    <lineage>
        <taxon>Bacteria</taxon>
        <taxon>Pseudomonadati</taxon>
        <taxon>Pseudomonadota</taxon>
        <taxon>Betaproteobacteria</taxon>
        <taxon>Burkholderiales</taxon>
        <taxon>Sutterellaceae</taxon>
        <taxon>Parasutterella</taxon>
    </lineage>
</organism>
<dbReference type="AlphaFoldDB" id="A0A6L6YJ57"/>
<accession>A0A6L6YJ57</accession>